<keyword evidence="1" id="KW-0472">Membrane</keyword>
<dbReference type="EMBL" id="CP002349">
    <property type="protein sequence ID" value="ADR23762.1"/>
    <property type="molecule type" value="Genomic_DNA"/>
</dbReference>
<sequence>MNFRSAIPHIVAVVIFIIINLIMYWPIFMENKGLNQNDILQGAGANQEIVDYRAETGEEALWTNSMFSGMPAYLINVQWSGELTYYIQKAVSLWLPSPASHTFVAMLSFYILLLVFRINPYLALGGGLVYGLNTFFLISVEAGHIWKVAAISWMPAVLGGIILAFRKQYLWAFILTALAMALEIRSNHLQVTYYLLLIVLVFGLFQLISAIRNKTFPEFFKAIGVLILAVLLGVSTNIGKIWTAYEYGKYSIRGPAELTSNTESSGGLDRDYAFAWSNGIWEPFTFLIPNFYGGASQEEVSMSSDLAEGLKQRGAGSGQVRSFVKNVPTYWGDQPFTSGPYYMGAIVIFLFILGTILVKGSEKWWLITASILGIVLSWGKNFEAFNYFMFDYFPGYNKFRSVSMTVAIPFLTMPLLGFLGVKKLIESDWRENKKKFLTALAISAGLCLLMVVASFMMRFRGAVDAQLGDQQAWLVELIREHRASMFRTDAFRSFFFIVLGGGVLYFWKAGKLKQNLAIGLFIVALLIDFIPVGKRYLNDENFQKDVKGSFFQKTEADQKILQDDDHYRVLNLQNPFNEAKTSYYHSSIGGYHGAKMRRYQDLISMHIQQEMNGLIEKLRSGDTDLSEFGVLNMLNTKYIKFGNQAGQVIQNNSSYGNAWFVENIEAVNNPDEEIETLGQIDPNQTAVINQSRFDITQGTLSKGNIDLKSYAPNELVYQSNNAQTGLALFSEIYYPKGWKAYIDGREADILQANYVLRALEIPAGQHQIRFEFKPAAYYTGNTIMWIGSVILIIVVIGGIAYSFISKRSKQEEA</sequence>
<feature type="transmembrane region" description="Helical" evidence="1">
    <location>
        <begin position="191"/>
        <end position="211"/>
    </location>
</feature>
<evidence type="ECO:0008006" key="4">
    <source>
        <dbReference type="Google" id="ProtNLM"/>
    </source>
</evidence>
<dbReference type="PANTHER" id="PTHR38454">
    <property type="entry name" value="INTEGRAL MEMBRANE PROTEIN-RELATED"/>
    <property type="match status" value="1"/>
</dbReference>
<feature type="transmembrane region" description="Helical" evidence="1">
    <location>
        <begin position="402"/>
        <end position="425"/>
    </location>
</feature>
<evidence type="ECO:0000313" key="2">
    <source>
        <dbReference type="EMBL" id="ADR23762.1"/>
    </source>
</evidence>
<feature type="transmembrane region" description="Helical" evidence="1">
    <location>
        <begin position="223"/>
        <end position="245"/>
    </location>
</feature>
<feature type="transmembrane region" description="Helical" evidence="1">
    <location>
        <begin position="516"/>
        <end position="533"/>
    </location>
</feature>
<feature type="transmembrane region" description="Helical" evidence="1">
    <location>
        <begin position="364"/>
        <end position="382"/>
    </location>
</feature>
<dbReference type="Proteomes" id="UP000008720">
    <property type="component" value="Chromosome"/>
</dbReference>
<dbReference type="KEGG" id="mtt:Ftrac_3796"/>
<evidence type="ECO:0000313" key="3">
    <source>
        <dbReference type="Proteomes" id="UP000008720"/>
    </source>
</evidence>
<feature type="transmembrane region" description="Helical" evidence="1">
    <location>
        <begin position="145"/>
        <end position="164"/>
    </location>
</feature>
<feature type="transmembrane region" description="Helical" evidence="1">
    <location>
        <begin position="437"/>
        <end position="457"/>
    </location>
</feature>
<accession>E4TRB0</accession>
<keyword evidence="3" id="KW-1185">Reference proteome</keyword>
<feature type="transmembrane region" description="Helical" evidence="1">
    <location>
        <begin position="121"/>
        <end position="139"/>
    </location>
</feature>
<feature type="transmembrane region" description="Helical" evidence="1">
    <location>
        <begin position="339"/>
        <end position="357"/>
    </location>
</feature>
<proteinExistence type="predicted"/>
<evidence type="ECO:0000256" key="1">
    <source>
        <dbReference type="SAM" id="Phobius"/>
    </source>
</evidence>
<dbReference type="eggNOG" id="COG4485">
    <property type="taxonomic scope" value="Bacteria"/>
</dbReference>
<dbReference type="PANTHER" id="PTHR38454:SF1">
    <property type="entry name" value="INTEGRAL MEMBRANE PROTEIN"/>
    <property type="match status" value="1"/>
</dbReference>
<reference evidence="2 3" key="1">
    <citation type="journal article" date="2011" name="Stand. Genomic Sci.">
        <title>Complete genome sequence of Marivirga tractuosa type strain (H-43).</title>
        <authorList>
            <person name="Pagani I."/>
            <person name="Chertkov O."/>
            <person name="Lapidus A."/>
            <person name="Lucas S."/>
            <person name="Del Rio T.G."/>
            <person name="Tice H."/>
            <person name="Copeland A."/>
            <person name="Cheng J.F."/>
            <person name="Nolan M."/>
            <person name="Saunders E."/>
            <person name="Pitluck S."/>
            <person name="Held B."/>
            <person name="Goodwin L."/>
            <person name="Liolios K."/>
            <person name="Ovchinikova G."/>
            <person name="Ivanova N."/>
            <person name="Mavromatis K."/>
            <person name="Pati A."/>
            <person name="Chen A."/>
            <person name="Palaniappan K."/>
            <person name="Land M."/>
            <person name="Hauser L."/>
            <person name="Jeffries C.D."/>
            <person name="Detter J.C."/>
            <person name="Han C."/>
            <person name="Tapia R."/>
            <person name="Ngatchou-Djao O.D."/>
            <person name="Rohde M."/>
            <person name="Goker M."/>
            <person name="Spring S."/>
            <person name="Sikorski J."/>
            <person name="Woyke T."/>
            <person name="Bristow J."/>
            <person name="Eisen J.A."/>
            <person name="Markowitz V."/>
            <person name="Hugenholtz P."/>
            <person name="Klenk H.P."/>
            <person name="Kyrpides N.C."/>
        </authorList>
    </citation>
    <scope>NUCLEOTIDE SEQUENCE [LARGE SCALE GENOMIC DNA]</scope>
    <source>
        <strain evidence="3">ATCC 23168 / DSM 4126 / NBRC 15989 / NCIMB 1408 / VKM B-1430 / H-43</strain>
    </source>
</reference>
<dbReference type="AlphaFoldDB" id="E4TRB0"/>
<dbReference type="STRING" id="643867.Ftrac_3796"/>
<keyword evidence="1" id="KW-1133">Transmembrane helix</keyword>
<dbReference type="InterPro" id="IPR018580">
    <property type="entry name" value="Uncharacterised_YfhO"/>
</dbReference>
<dbReference type="OrthoDB" id="9772884at2"/>
<protein>
    <recommendedName>
        <fullName evidence="4">Bacterial membrane protein YfhO</fullName>
    </recommendedName>
</protein>
<keyword evidence="1" id="KW-0812">Transmembrane</keyword>
<feature type="transmembrane region" description="Helical" evidence="1">
    <location>
        <begin position="99"/>
        <end position="116"/>
    </location>
</feature>
<gene>
    <name evidence="2" type="ordered locus">Ftrac_3796</name>
</gene>
<feature type="transmembrane region" description="Helical" evidence="1">
    <location>
        <begin position="169"/>
        <end position="185"/>
    </location>
</feature>
<feature type="transmembrane region" description="Helical" evidence="1">
    <location>
        <begin position="7"/>
        <end position="27"/>
    </location>
</feature>
<organism evidence="2 3">
    <name type="scientific">Marivirga tractuosa (strain ATCC 23168 / DSM 4126 / NBRC 15989 / NCIMB 1408 / VKM B-1430 / H-43)</name>
    <name type="common">Microscilla tractuosa</name>
    <name type="synonym">Flexibacter tractuosus</name>
    <dbReference type="NCBI Taxonomy" id="643867"/>
    <lineage>
        <taxon>Bacteria</taxon>
        <taxon>Pseudomonadati</taxon>
        <taxon>Bacteroidota</taxon>
        <taxon>Cytophagia</taxon>
        <taxon>Cytophagales</taxon>
        <taxon>Marivirgaceae</taxon>
        <taxon>Marivirga</taxon>
    </lineage>
</organism>
<dbReference type="Pfam" id="PF09586">
    <property type="entry name" value="YfhO"/>
    <property type="match status" value="1"/>
</dbReference>
<feature type="transmembrane region" description="Helical" evidence="1">
    <location>
        <begin position="783"/>
        <end position="804"/>
    </location>
</feature>
<name>E4TRB0_MARTH</name>
<feature type="transmembrane region" description="Helical" evidence="1">
    <location>
        <begin position="490"/>
        <end position="507"/>
    </location>
</feature>
<dbReference type="RefSeq" id="WP_013455904.1">
    <property type="nucleotide sequence ID" value="NC_014759.1"/>
</dbReference>
<dbReference type="HOGENOM" id="CLU_008305_0_0_10"/>